<dbReference type="InterPro" id="IPR036052">
    <property type="entry name" value="TrpB-like_PALP_sf"/>
</dbReference>
<comment type="similarity">
    <text evidence="3 12">Belongs to the cysteine synthase/cystathionine beta-synthase family.</text>
</comment>
<proteinExistence type="inferred from homology"/>
<sequence>MAVYKKITDLIGNTPLLELSNLEEKLELNAKVLAKLEYFNPAGSVKDRVAKAMIDDAEAKGILKKGSVIIEPTSGNTGIGLASVAAARGYRLIITMPETMSIERRNLMKAYGAELVLTEGSKGMKGAIAKAEELAHEIAGSFIPSQFTNPANPAIHEKTTGVEIWNDTDGKVDIFVAGVGTGGTVSGTGAYLKSQNPNVKIVAVEPKSSPVLSEGTAGPHKIQGIGAGFVPDTLNTNIYDEIITVSNEDAFETGKAIVRNEGVLVGISSGASVWAAIQLAKRPENKGKTIVALLPDTGERYLSTPMFE</sequence>
<keyword evidence="15" id="KW-1185">Reference proteome</keyword>
<feature type="binding site" evidence="10">
    <location>
        <position position="76"/>
    </location>
    <ligand>
        <name>pyridoxal 5'-phosphate</name>
        <dbReference type="ChEBI" id="CHEBI:597326"/>
    </ligand>
</feature>
<evidence type="ECO:0000256" key="11">
    <source>
        <dbReference type="PIRSR" id="PIRSR605856-51"/>
    </source>
</evidence>
<evidence type="ECO:0000256" key="6">
    <source>
        <dbReference type="ARBA" id="ARBA00022679"/>
    </source>
</evidence>
<comment type="caution">
    <text evidence="14">The sequence shown here is derived from an EMBL/GenBank/DDBJ whole genome shotgun (WGS) entry which is preliminary data.</text>
</comment>
<dbReference type="InterPro" id="IPR005859">
    <property type="entry name" value="CysK"/>
</dbReference>
<evidence type="ECO:0000256" key="8">
    <source>
        <dbReference type="ARBA" id="ARBA00023192"/>
    </source>
</evidence>
<dbReference type="EMBL" id="ATAX01000010">
    <property type="protein sequence ID" value="EWM54582.1"/>
    <property type="molecule type" value="Genomic_DNA"/>
</dbReference>
<feature type="modified residue" description="N6-(pyridoxal phosphate)lysine" evidence="11">
    <location>
        <position position="46"/>
    </location>
</feature>
<comment type="cofactor">
    <cofactor evidence="1 10 12">
        <name>pyridoxal 5'-phosphate</name>
        <dbReference type="ChEBI" id="CHEBI:597326"/>
    </cofactor>
</comment>
<keyword evidence="8 12" id="KW-0198">Cysteine biosynthesis</keyword>
<dbReference type="PROSITE" id="PS00901">
    <property type="entry name" value="CYS_SYNTHASE"/>
    <property type="match status" value="1"/>
</dbReference>
<dbReference type="PATRIC" id="fig|1341157.4.peg.730"/>
<feature type="binding site" evidence="10">
    <location>
        <begin position="180"/>
        <end position="184"/>
    </location>
    <ligand>
        <name>pyridoxal 5'-phosphate</name>
        <dbReference type="ChEBI" id="CHEBI:597326"/>
    </ligand>
</feature>
<dbReference type="SUPFAM" id="SSF53686">
    <property type="entry name" value="Tryptophan synthase beta subunit-like PLP-dependent enzymes"/>
    <property type="match status" value="1"/>
</dbReference>
<dbReference type="InterPro" id="IPR050214">
    <property type="entry name" value="Cys_Synth/Cystath_Beta-Synth"/>
</dbReference>
<dbReference type="GO" id="GO:0005737">
    <property type="term" value="C:cytoplasm"/>
    <property type="evidence" value="ECO:0007669"/>
    <property type="project" value="UniProtKB-ARBA"/>
</dbReference>
<dbReference type="FunFam" id="3.40.50.1100:FF:000067">
    <property type="entry name" value="Cysteine synthase"/>
    <property type="match status" value="1"/>
</dbReference>
<evidence type="ECO:0000256" key="3">
    <source>
        <dbReference type="ARBA" id="ARBA00007103"/>
    </source>
</evidence>
<evidence type="ECO:0000256" key="5">
    <source>
        <dbReference type="ARBA" id="ARBA00022605"/>
    </source>
</evidence>
<evidence type="ECO:0000256" key="2">
    <source>
        <dbReference type="ARBA" id="ARBA00004962"/>
    </source>
</evidence>
<evidence type="ECO:0000256" key="4">
    <source>
        <dbReference type="ARBA" id="ARBA00012681"/>
    </source>
</evidence>
<keyword evidence="5 12" id="KW-0028">Amino-acid biosynthesis</keyword>
<dbReference type="InterPro" id="IPR001926">
    <property type="entry name" value="TrpB-like_PALP"/>
</dbReference>
<dbReference type="AlphaFoldDB" id="W7V188"/>
<comment type="catalytic activity">
    <reaction evidence="9 12">
        <text>O-acetyl-L-serine + hydrogen sulfide = L-cysteine + acetate</text>
        <dbReference type="Rhea" id="RHEA:14829"/>
        <dbReference type="ChEBI" id="CHEBI:29919"/>
        <dbReference type="ChEBI" id="CHEBI:30089"/>
        <dbReference type="ChEBI" id="CHEBI:35235"/>
        <dbReference type="ChEBI" id="CHEBI:58340"/>
        <dbReference type="EC" id="2.5.1.47"/>
    </reaction>
</comment>
<dbReference type="UniPathway" id="UPA00136">
    <property type="reaction ID" value="UER00200"/>
</dbReference>
<dbReference type="NCBIfam" id="TIGR01139">
    <property type="entry name" value="cysK"/>
    <property type="match status" value="1"/>
</dbReference>
<evidence type="ECO:0000259" key="13">
    <source>
        <dbReference type="Pfam" id="PF00291"/>
    </source>
</evidence>
<dbReference type="InterPro" id="IPR001216">
    <property type="entry name" value="P-phosphate_BS"/>
</dbReference>
<comment type="pathway">
    <text evidence="2">Amino-acid biosynthesis; L-cysteine biosynthesis; L-cysteine from L-serine: step 2/2.</text>
</comment>
<dbReference type="Proteomes" id="UP000019365">
    <property type="component" value="Unassembled WGS sequence"/>
</dbReference>
<organism evidence="14 15">
    <name type="scientific">Ruminococcus flavefaciens 007c</name>
    <dbReference type="NCBI Taxonomy" id="1341157"/>
    <lineage>
        <taxon>Bacteria</taxon>
        <taxon>Bacillati</taxon>
        <taxon>Bacillota</taxon>
        <taxon>Clostridia</taxon>
        <taxon>Eubacteriales</taxon>
        <taxon>Oscillospiraceae</taxon>
        <taxon>Ruminococcus</taxon>
    </lineage>
</organism>
<evidence type="ECO:0000313" key="14">
    <source>
        <dbReference type="EMBL" id="EWM54582.1"/>
    </source>
</evidence>
<dbReference type="Pfam" id="PF00291">
    <property type="entry name" value="PALP"/>
    <property type="match status" value="1"/>
</dbReference>
<protein>
    <recommendedName>
        <fullName evidence="4 12">Cysteine synthase</fullName>
        <ecNumber evidence="4 12">2.5.1.47</ecNumber>
    </recommendedName>
</protein>
<evidence type="ECO:0000256" key="12">
    <source>
        <dbReference type="RuleBase" id="RU003985"/>
    </source>
</evidence>
<evidence type="ECO:0000256" key="10">
    <source>
        <dbReference type="PIRSR" id="PIRSR605856-50"/>
    </source>
</evidence>
<feature type="binding site" evidence="10">
    <location>
        <position position="268"/>
    </location>
    <ligand>
        <name>pyridoxal 5'-phosphate</name>
        <dbReference type="ChEBI" id="CHEBI:597326"/>
    </ligand>
</feature>
<evidence type="ECO:0000256" key="9">
    <source>
        <dbReference type="ARBA" id="ARBA00047931"/>
    </source>
</evidence>
<reference evidence="14 15" key="1">
    <citation type="journal article" date="2014" name="PLoS ONE">
        <title>Rumen cellulosomics: divergent fiber-degrading strategies revealed by comparative genome-wide analysis of six ruminococcal strains.</title>
        <authorList>
            <person name="Dassa B."/>
            <person name="Borovok I."/>
            <person name="Ruimy-Israeli V."/>
            <person name="Lamed R."/>
            <person name="Flint H.J."/>
            <person name="Duncan S.H."/>
            <person name="Henrissat B."/>
            <person name="Coutinho P."/>
            <person name="Morrison M."/>
            <person name="Mosoni P."/>
            <person name="Yeoman C.J."/>
            <person name="White B.A."/>
            <person name="Bayer E.A."/>
        </authorList>
    </citation>
    <scope>NUCLEOTIDE SEQUENCE [LARGE SCALE GENOMIC DNA]</scope>
    <source>
        <strain evidence="14 15">007c</strain>
    </source>
</reference>
<dbReference type="CDD" id="cd01561">
    <property type="entry name" value="CBS_like"/>
    <property type="match status" value="1"/>
</dbReference>
<name>W7V188_RUMFL</name>
<dbReference type="PANTHER" id="PTHR10314">
    <property type="entry name" value="CYSTATHIONINE BETA-SYNTHASE"/>
    <property type="match status" value="1"/>
</dbReference>
<dbReference type="NCBIfam" id="TIGR01136">
    <property type="entry name" value="cysKM"/>
    <property type="match status" value="1"/>
</dbReference>
<accession>W7V188</accession>
<evidence type="ECO:0000313" key="15">
    <source>
        <dbReference type="Proteomes" id="UP000019365"/>
    </source>
</evidence>
<evidence type="ECO:0000256" key="1">
    <source>
        <dbReference type="ARBA" id="ARBA00001933"/>
    </source>
</evidence>
<dbReference type="EC" id="2.5.1.47" evidence="4 12"/>
<dbReference type="Gene3D" id="3.40.50.1100">
    <property type="match status" value="2"/>
</dbReference>
<dbReference type="RefSeq" id="WP_019679001.1">
    <property type="nucleotide sequence ID" value="NZ_ATAX01000010.1"/>
</dbReference>
<feature type="domain" description="Tryptophan synthase beta chain-like PALP" evidence="13">
    <location>
        <begin position="7"/>
        <end position="296"/>
    </location>
</feature>
<gene>
    <name evidence="14" type="ORF">RF007C_04245</name>
</gene>
<dbReference type="GO" id="GO:0006535">
    <property type="term" value="P:cysteine biosynthetic process from serine"/>
    <property type="evidence" value="ECO:0007669"/>
    <property type="project" value="UniProtKB-UniRule"/>
</dbReference>
<dbReference type="InterPro" id="IPR005856">
    <property type="entry name" value="Cys_synth"/>
</dbReference>
<keyword evidence="7 10" id="KW-0663">Pyridoxal phosphate</keyword>
<keyword evidence="6 12" id="KW-0808">Transferase</keyword>
<evidence type="ECO:0000256" key="7">
    <source>
        <dbReference type="ARBA" id="ARBA00022898"/>
    </source>
</evidence>
<dbReference type="GO" id="GO:0004124">
    <property type="term" value="F:cysteine synthase activity"/>
    <property type="evidence" value="ECO:0007669"/>
    <property type="project" value="UniProtKB-UniRule"/>
</dbReference>
<dbReference type="eggNOG" id="COG0031">
    <property type="taxonomic scope" value="Bacteria"/>
</dbReference>